<dbReference type="Proteomes" id="UP001168821">
    <property type="component" value="Unassembled WGS sequence"/>
</dbReference>
<accession>A0AA38HYL8</accession>
<protein>
    <submittedName>
        <fullName evidence="1">Uncharacterized protein</fullName>
    </submittedName>
</protein>
<proteinExistence type="predicted"/>
<dbReference type="AlphaFoldDB" id="A0AA38HYL8"/>
<organism evidence="1 2">
    <name type="scientific">Zophobas morio</name>
    <dbReference type="NCBI Taxonomy" id="2755281"/>
    <lineage>
        <taxon>Eukaryota</taxon>
        <taxon>Metazoa</taxon>
        <taxon>Ecdysozoa</taxon>
        <taxon>Arthropoda</taxon>
        <taxon>Hexapoda</taxon>
        <taxon>Insecta</taxon>
        <taxon>Pterygota</taxon>
        <taxon>Neoptera</taxon>
        <taxon>Endopterygota</taxon>
        <taxon>Coleoptera</taxon>
        <taxon>Polyphaga</taxon>
        <taxon>Cucujiformia</taxon>
        <taxon>Tenebrionidae</taxon>
        <taxon>Zophobas</taxon>
    </lineage>
</organism>
<evidence type="ECO:0000313" key="1">
    <source>
        <dbReference type="EMBL" id="KAJ3646050.1"/>
    </source>
</evidence>
<reference evidence="1" key="1">
    <citation type="journal article" date="2023" name="G3 (Bethesda)">
        <title>Whole genome assemblies of Zophobas morio and Tenebrio molitor.</title>
        <authorList>
            <person name="Kaur S."/>
            <person name="Stinson S.A."/>
            <person name="diCenzo G.C."/>
        </authorList>
    </citation>
    <scope>NUCLEOTIDE SEQUENCE</scope>
    <source>
        <strain evidence="1">QUZm001</strain>
    </source>
</reference>
<dbReference type="EMBL" id="JALNTZ010000007">
    <property type="protein sequence ID" value="KAJ3646050.1"/>
    <property type="molecule type" value="Genomic_DNA"/>
</dbReference>
<evidence type="ECO:0000313" key="2">
    <source>
        <dbReference type="Proteomes" id="UP001168821"/>
    </source>
</evidence>
<name>A0AA38HYL8_9CUCU</name>
<comment type="caution">
    <text evidence="1">The sequence shown here is derived from an EMBL/GenBank/DDBJ whole genome shotgun (WGS) entry which is preliminary data.</text>
</comment>
<keyword evidence="2" id="KW-1185">Reference proteome</keyword>
<gene>
    <name evidence="1" type="ORF">Zmor_023661</name>
</gene>
<sequence length="141" mass="16270">MKRFSASLRETLHFRNEIPDGTDGPVTVRNLADNVWGGGVLGCQALGRLVSLMSETRLKLMRLPSRRRVWRCCRGGINSFLIRTRDPTAIELGLISETMFNFIVYLLHWADIIFSESTFSENMSIAVFFNEFLKRAFLRFF</sequence>